<proteinExistence type="predicted"/>
<protein>
    <submittedName>
        <fullName evidence="2">Uncharacterized protein</fullName>
    </submittedName>
</protein>
<keyword evidence="3" id="KW-1185">Reference proteome</keyword>
<evidence type="ECO:0000313" key="3">
    <source>
        <dbReference type="Proteomes" id="UP000630936"/>
    </source>
</evidence>
<dbReference type="Proteomes" id="UP000630936">
    <property type="component" value="Unassembled WGS sequence"/>
</dbReference>
<accession>A0A918PZK1</accession>
<feature type="region of interest" description="Disordered" evidence="1">
    <location>
        <begin position="33"/>
        <end position="53"/>
    </location>
</feature>
<sequence>MARDHVTEWLIEKVEQRIRESMVSLAADLQAQRAHPLGQDDEEGRALAGVPRH</sequence>
<organism evidence="2 3">
    <name type="scientific">Streptomyces inusitatus</name>
    <dbReference type="NCBI Taxonomy" id="68221"/>
    <lineage>
        <taxon>Bacteria</taxon>
        <taxon>Bacillati</taxon>
        <taxon>Actinomycetota</taxon>
        <taxon>Actinomycetes</taxon>
        <taxon>Kitasatosporales</taxon>
        <taxon>Streptomycetaceae</taxon>
        <taxon>Streptomyces</taxon>
    </lineage>
</organism>
<reference evidence="2" key="2">
    <citation type="submission" date="2020-09" db="EMBL/GenBank/DDBJ databases">
        <authorList>
            <person name="Sun Q."/>
            <person name="Ohkuma M."/>
        </authorList>
    </citation>
    <scope>NUCLEOTIDE SEQUENCE</scope>
    <source>
        <strain evidence="2">JCM 4988</strain>
    </source>
</reference>
<evidence type="ECO:0000256" key="1">
    <source>
        <dbReference type="SAM" id="MobiDB-lite"/>
    </source>
</evidence>
<dbReference type="RefSeq" id="WP_190122813.1">
    <property type="nucleotide sequence ID" value="NZ_BMWG01000004.1"/>
</dbReference>
<gene>
    <name evidence="2" type="ORF">GCM10010387_22470</name>
</gene>
<comment type="caution">
    <text evidence="2">The sequence shown here is derived from an EMBL/GenBank/DDBJ whole genome shotgun (WGS) entry which is preliminary data.</text>
</comment>
<name>A0A918PZK1_9ACTN</name>
<evidence type="ECO:0000313" key="2">
    <source>
        <dbReference type="EMBL" id="GGZ28514.1"/>
    </source>
</evidence>
<reference evidence="2" key="1">
    <citation type="journal article" date="2014" name="Int. J. Syst. Evol. Microbiol.">
        <title>Complete genome sequence of Corynebacterium casei LMG S-19264T (=DSM 44701T), isolated from a smear-ripened cheese.</title>
        <authorList>
            <consortium name="US DOE Joint Genome Institute (JGI-PGF)"/>
            <person name="Walter F."/>
            <person name="Albersmeier A."/>
            <person name="Kalinowski J."/>
            <person name="Ruckert C."/>
        </authorList>
    </citation>
    <scope>NUCLEOTIDE SEQUENCE</scope>
    <source>
        <strain evidence="2">JCM 4988</strain>
    </source>
</reference>
<dbReference type="AlphaFoldDB" id="A0A918PZK1"/>
<dbReference type="EMBL" id="BMWG01000004">
    <property type="protein sequence ID" value="GGZ28514.1"/>
    <property type="molecule type" value="Genomic_DNA"/>
</dbReference>